<evidence type="ECO:0000313" key="1">
    <source>
        <dbReference type="EMBL" id="GIY63093.1"/>
    </source>
</evidence>
<dbReference type="AlphaFoldDB" id="A0AAV4UZR8"/>
<dbReference type="EMBL" id="BPLQ01012162">
    <property type="protein sequence ID" value="GIY63093.1"/>
    <property type="molecule type" value="Genomic_DNA"/>
</dbReference>
<protein>
    <submittedName>
        <fullName evidence="1">Uncharacterized protein</fullName>
    </submittedName>
</protein>
<dbReference type="Proteomes" id="UP001054837">
    <property type="component" value="Unassembled WGS sequence"/>
</dbReference>
<gene>
    <name evidence="1" type="ORF">CDAR_492221</name>
</gene>
<accession>A0AAV4UZR8</accession>
<sequence length="165" mass="18387">MLAIEDFITLNLIPLFSQMIDYVYENPALTIILASVYTTVWFLFTECLTPMEEVKQTAPAFDDVVVSPQQGNQGAKDITRKDNNYHGNLEKTGPLLQSKAVWAMCVGLGIPANFDPESDGKGFVIKNKPHSKNIPIVHSQNVFMFCQALGLKAKLAKKKKNDKNI</sequence>
<reference evidence="1 2" key="1">
    <citation type="submission" date="2021-06" db="EMBL/GenBank/DDBJ databases">
        <title>Caerostris darwini draft genome.</title>
        <authorList>
            <person name="Kono N."/>
            <person name="Arakawa K."/>
        </authorList>
    </citation>
    <scope>NUCLEOTIDE SEQUENCE [LARGE SCALE GENOMIC DNA]</scope>
</reference>
<proteinExistence type="predicted"/>
<evidence type="ECO:0000313" key="2">
    <source>
        <dbReference type="Proteomes" id="UP001054837"/>
    </source>
</evidence>
<comment type="caution">
    <text evidence="1">The sequence shown here is derived from an EMBL/GenBank/DDBJ whole genome shotgun (WGS) entry which is preliminary data.</text>
</comment>
<name>A0AAV4UZR8_9ARAC</name>
<organism evidence="1 2">
    <name type="scientific">Caerostris darwini</name>
    <dbReference type="NCBI Taxonomy" id="1538125"/>
    <lineage>
        <taxon>Eukaryota</taxon>
        <taxon>Metazoa</taxon>
        <taxon>Ecdysozoa</taxon>
        <taxon>Arthropoda</taxon>
        <taxon>Chelicerata</taxon>
        <taxon>Arachnida</taxon>
        <taxon>Araneae</taxon>
        <taxon>Araneomorphae</taxon>
        <taxon>Entelegynae</taxon>
        <taxon>Araneoidea</taxon>
        <taxon>Araneidae</taxon>
        <taxon>Caerostris</taxon>
    </lineage>
</organism>
<keyword evidence="2" id="KW-1185">Reference proteome</keyword>